<evidence type="ECO:0008006" key="4">
    <source>
        <dbReference type="Google" id="ProtNLM"/>
    </source>
</evidence>
<dbReference type="EMBL" id="VRSW01000001">
    <property type="protein sequence ID" value="TXK05570.1"/>
    <property type="molecule type" value="Genomic_DNA"/>
</dbReference>
<feature type="transmembrane region" description="Helical" evidence="1">
    <location>
        <begin position="37"/>
        <end position="61"/>
    </location>
</feature>
<proteinExistence type="predicted"/>
<gene>
    <name evidence="2" type="ORF">FVP60_00795</name>
</gene>
<reference evidence="2 3" key="1">
    <citation type="submission" date="2019-08" db="EMBL/GenBank/DDBJ databases">
        <authorList>
            <person name="Dong K."/>
        </authorList>
    </citation>
    <scope>NUCLEOTIDE SEQUENCE [LARGE SCALE GENOMIC DNA]</scope>
    <source>
        <strain evidence="2 3">M4-8</strain>
    </source>
</reference>
<evidence type="ECO:0000313" key="2">
    <source>
        <dbReference type="EMBL" id="TXK05570.1"/>
    </source>
</evidence>
<organism evidence="2 3">
    <name type="scientific">Microbacterium mitrae</name>
    <dbReference type="NCBI Taxonomy" id="664640"/>
    <lineage>
        <taxon>Bacteria</taxon>
        <taxon>Bacillati</taxon>
        <taxon>Actinomycetota</taxon>
        <taxon>Actinomycetes</taxon>
        <taxon>Micrococcales</taxon>
        <taxon>Microbacteriaceae</taxon>
        <taxon>Microbacterium</taxon>
    </lineage>
</organism>
<evidence type="ECO:0000313" key="3">
    <source>
        <dbReference type="Proteomes" id="UP000321196"/>
    </source>
</evidence>
<dbReference type="OrthoDB" id="3830423at2"/>
<comment type="caution">
    <text evidence="2">The sequence shown here is derived from an EMBL/GenBank/DDBJ whole genome shotgun (WGS) entry which is preliminary data.</text>
</comment>
<feature type="transmembrane region" description="Helical" evidence="1">
    <location>
        <begin position="96"/>
        <end position="118"/>
    </location>
</feature>
<name>A0A5C8HN70_9MICO</name>
<accession>A0A5C8HN70</accession>
<feature type="transmembrane region" description="Helical" evidence="1">
    <location>
        <begin position="73"/>
        <end position="89"/>
    </location>
</feature>
<keyword evidence="1" id="KW-0812">Transmembrane</keyword>
<dbReference type="Proteomes" id="UP000321196">
    <property type="component" value="Unassembled WGS sequence"/>
</dbReference>
<protein>
    <recommendedName>
        <fullName evidence="4">Integral membrane protein</fullName>
    </recommendedName>
</protein>
<keyword evidence="1" id="KW-1133">Transmembrane helix</keyword>
<dbReference type="RefSeq" id="WP_147824381.1">
    <property type="nucleotide sequence ID" value="NZ_BAAARG010000001.1"/>
</dbReference>
<dbReference type="AlphaFoldDB" id="A0A5C8HN70"/>
<keyword evidence="3" id="KW-1185">Reference proteome</keyword>
<sequence>MEILKNVILAFHIIGIASLLGGMLVQMKSMKTGETKIVPAIMHGAWTMLVTGLLLVGMTYAMGDGEYVNNAKIGVKTVVLVAIFVIAFMNKKKPTLAGWVLPSLMVLTLINIFLATVWKSYN</sequence>
<feature type="transmembrane region" description="Helical" evidence="1">
    <location>
        <begin position="6"/>
        <end position="25"/>
    </location>
</feature>
<keyword evidence="1" id="KW-0472">Membrane</keyword>
<evidence type="ECO:0000256" key="1">
    <source>
        <dbReference type="SAM" id="Phobius"/>
    </source>
</evidence>